<evidence type="ECO:0000313" key="2">
    <source>
        <dbReference type="EMBL" id="SFR24818.1"/>
    </source>
</evidence>
<dbReference type="EMBL" id="FOYL01000008">
    <property type="protein sequence ID" value="SFR24818.1"/>
    <property type="molecule type" value="Genomic_DNA"/>
</dbReference>
<evidence type="ECO:0000313" key="3">
    <source>
        <dbReference type="Proteomes" id="UP000198583"/>
    </source>
</evidence>
<reference evidence="3" key="1">
    <citation type="submission" date="2016-10" db="EMBL/GenBank/DDBJ databases">
        <authorList>
            <person name="Varghese N."/>
            <person name="Submissions S."/>
        </authorList>
    </citation>
    <scope>NUCLEOTIDE SEQUENCE [LARGE SCALE GENOMIC DNA]</scope>
    <source>
        <strain evidence="3">DSM 44232</strain>
    </source>
</reference>
<dbReference type="RefSeq" id="WP_177320647.1">
    <property type="nucleotide sequence ID" value="NZ_FOYL01000008.1"/>
</dbReference>
<dbReference type="Pfam" id="PF01661">
    <property type="entry name" value="Macro"/>
    <property type="match status" value="1"/>
</dbReference>
<dbReference type="STRING" id="84724.SAMN04488564_10887"/>
<dbReference type="InterPro" id="IPR000157">
    <property type="entry name" value="TIR_dom"/>
</dbReference>
<gene>
    <name evidence="2" type="ORF">SAMN04488564_10887</name>
</gene>
<protein>
    <submittedName>
        <fullName evidence="2">O-acetyl-ADP-ribose deacetylase (Regulator of RNase III), contains Macro domain</fullName>
    </submittedName>
</protein>
<dbReference type="Gene3D" id="3.40.50.10140">
    <property type="entry name" value="Toll/interleukin-1 receptor homology (TIR) domain"/>
    <property type="match status" value="1"/>
</dbReference>
<accession>A0A1I6F4F9</accession>
<sequence length="370" mass="40637">MAAVFVNYRVQDQPGYATLVHQALAQHLGGSQVFLAPRSIRLGDDFVDQVFDTLRTCRVLIAVIGSAWRDLLGDPRHDWVQREISDAFSRGVRVIPVLIEDAEVPCEEDLPDGIAALARCQRLRLRHYTIDDDLAHLVQELRDLLPPPPDETRASGAASVFRLTDGPECELAIVPGDILRCTTADVWANSENTDMRMARPTDFSVSGVIRFWGSVREESGQVVDDLISAELDAKVGRRPVAPGTVIATGAGELVRTHNVRHVIHVAAVHGEPGAGYRQVGDVGRCVRNVLSVVEELDPLPLRGVLFPLLGTGAARADVLSTTEAMVAAAIDHLVDHPDTRLRRIQFLGYTRREHEALTSTFHRLPLSPLH</sequence>
<dbReference type="Gene3D" id="3.40.220.10">
    <property type="entry name" value="Leucine Aminopeptidase, subunit E, domain 1"/>
    <property type="match status" value="1"/>
</dbReference>
<dbReference type="InterPro" id="IPR043472">
    <property type="entry name" value="Macro_dom-like"/>
</dbReference>
<dbReference type="GO" id="GO:0007165">
    <property type="term" value="P:signal transduction"/>
    <property type="evidence" value="ECO:0007669"/>
    <property type="project" value="InterPro"/>
</dbReference>
<proteinExistence type="predicted"/>
<dbReference type="PROSITE" id="PS51154">
    <property type="entry name" value="MACRO"/>
    <property type="match status" value="1"/>
</dbReference>
<dbReference type="InterPro" id="IPR035897">
    <property type="entry name" value="Toll_tir_struct_dom_sf"/>
</dbReference>
<dbReference type="Pfam" id="PF13676">
    <property type="entry name" value="TIR_2"/>
    <property type="match status" value="1"/>
</dbReference>
<name>A0A1I6F4F9_9PSEU</name>
<dbReference type="SUPFAM" id="SSF52949">
    <property type="entry name" value="Macro domain-like"/>
    <property type="match status" value="1"/>
</dbReference>
<keyword evidence="3" id="KW-1185">Reference proteome</keyword>
<dbReference type="AlphaFoldDB" id="A0A1I6F4F9"/>
<organism evidence="2 3">
    <name type="scientific">Lentzea waywayandensis</name>
    <dbReference type="NCBI Taxonomy" id="84724"/>
    <lineage>
        <taxon>Bacteria</taxon>
        <taxon>Bacillati</taxon>
        <taxon>Actinomycetota</taxon>
        <taxon>Actinomycetes</taxon>
        <taxon>Pseudonocardiales</taxon>
        <taxon>Pseudonocardiaceae</taxon>
        <taxon>Lentzea</taxon>
    </lineage>
</organism>
<dbReference type="InterPro" id="IPR002589">
    <property type="entry name" value="Macro_dom"/>
</dbReference>
<dbReference type="SUPFAM" id="SSF52200">
    <property type="entry name" value="Toll/Interleukin receptor TIR domain"/>
    <property type="match status" value="1"/>
</dbReference>
<feature type="domain" description="Macro" evidence="1">
    <location>
        <begin position="158"/>
        <end position="365"/>
    </location>
</feature>
<evidence type="ECO:0000259" key="1">
    <source>
        <dbReference type="PROSITE" id="PS51154"/>
    </source>
</evidence>
<dbReference type="Proteomes" id="UP000198583">
    <property type="component" value="Unassembled WGS sequence"/>
</dbReference>